<name>A0A5J4KTU4_9CHLR</name>
<dbReference type="GO" id="GO:0016787">
    <property type="term" value="F:hydrolase activity"/>
    <property type="evidence" value="ECO:0007669"/>
    <property type="project" value="UniProtKB-KW"/>
</dbReference>
<dbReference type="EMBL" id="BKZW01000002">
    <property type="protein sequence ID" value="GER90602.1"/>
    <property type="molecule type" value="Genomic_DNA"/>
</dbReference>
<dbReference type="InterPro" id="IPR002464">
    <property type="entry name" value="DNA/RNA_helicase_DEAH_CS"/>
</dbReference>
<keyword evidence="4" id="KW-0413">Isomerase</keyword>
<dbReference type="InterPro" id="IPR027417">
    <property type="entry name" value="P-loop_NTPase"/>
</dbReference>
<reference evidence="8 9" key="1">
    <citation type="submission" date="2019-10" db="EMBL/GenBank/DDBJ databases">
        <title>Dictyobacter vulcani sp. nov., within the class Ktedonobacteria, isolated from soil of volcanic Mt. Zao.</title>
        <authorList>
            <person name="Zheng Y."/>
            <person name="Wang C.M."/>
            <person name="Sakai Y."/>
            <person name="Abe K."/>
            <person name="Yokota A."/>
            <person name="Yabe S."/>
        </authorList>
    </citation>
    <scope>NUCLEOTIDE SEQUENCE [LARGE SCALE GENOMIC DNA]</scope>
    <source>
        <strain evidence="8 9">W12</strain>
    </source>
</reference>
<dbReference type="GO" id="GO:0006310">
    <property type="term" value="P:DNA recombination"/>
    <property type="evidence" value="ECO:0007669"/>
    <property type="project" value="TreeGrafter"/>
</dbReference>
<proteinExistence type="inferred from homology"/>
<sequence length="163" mass="17878">MKKQKTPQNYINYFIHDIYGYDQPHPGQEEALLSLREGHDTLAIMPTGSGKSLIYQAAGSLLPGPTVVVSPLVALQYDQLNSLQGPAPGSAGVINPAQPAAETASTVKEFEAGRLEFLFLAPEQFNDQTILEHLKKNRPSLFVVDEAHCISEWATISGRNTFR</sequence>
<dbReference type="PROSITE" id="PS51192">
    <property type="entry name" value="HELICASE_ATP_BIND_1"/>
    <property type="match status" value="1"/>
</dbReference>
<comment type="caution">
    <text evidence="8">The sequence shown here is derived from an EMBL/GenBank/DDBJ whole genome shotgun (WGS) entry which is preliminary data.</text>
</comment>
<dbReference type="EC" id="5.6.2.4" evidence="6"/>
<evidence type="ECO:0000256" key="5">
    <source>
        <dbReference type="ARBA" id="ARBA00034617"/>
    </source>
</evidence>
<dbReference type="PROSITE" id="PS00690">
    <property type="entry name" value="DEAH_ATP_HELICASE"/>
    <property type="match status" value="1"/>
</dbReference>
<dbReference type="GO" id="GO:0005737">
    <property type="term" value="C:cytoplasm"/>
    <property type="evidence" value="ECO:0007669"/>
    <property type="project" value="TreeGrafter"/>
</dbReference>
<dbReference type="Gene3D" id="3.40.50.300">
    <property type="entry name" value="P-loop containing nucleotide triphosphate hydrolases"/>
    <property type="match status" value="1"/>
</dbReference>
<evidence type="ECO:0000259" key="7">
    <source>
        <dbReference type="PROSITE" id="PS51192"/>
    </source>
</evidence>
<dbReference type="SUPFAM" id="SSF52540">
    <property type="entry name" value="P-loop containing nucleoside triphosphate hydrolases"/>
    <property type="match status" value="1"/>
</dbReference>
<dbReference type="GO" id="GO:0005524">
    <property type="term" value="F:ATP binding"/>
    <property type="evidence" value="ECO:0007669"/>
    <property type="project" value="InterPro"/>
</dbReference>
<dbReference type="InterPro" id="IPR014001">
    <property type="entry name" value="Helicase_ATP-bd"/>
</dbReference>
<keyword evidence="3" id="KW-0238">DNA-binding</keyword>
<gene>
    <name evidence="8" type="ORF">KDW_47640</name>
</gene>
<evidence type="ECO:0000256" key="3">
    <source>
        <dbReference type="ARBA" id="ARBA00023125"/>
    </source>
</evidence>
<dbReference type="AlphaFoldDB" id="A0A5J4KTU4"/>
<dbReference type="GO" id="GO:0005694">
    <property type="term" value="C:chromosome"/>
    <property type="evidence" value="ECO:0007669"/>
    <property type="project" value="TreeGrafter"/>
</dbReference>
<evidence type="ECO:0000256" key="6">
    <source>
        <dbReference type="ARBA" id="ARBA00034808"/>
    </source>
</evidence>
<keyword evidence="9" id="KW-1185">Reference proteome</keyword>
<comment type="catalytic activity">
    <reaction evidence="5">
        <text>Couples ATP hydrolysis with the unwinding of duplex DNA by translocating in the 3'-5' direction.</text>
        <dbReference type="EC" id="5.6.2.4"/>
    </reaction>
</comment>
<comment type="similarity">
    <text evidence="1">Belongs to the helicase family. RecQ subfamily.</text>
</comment>
<evidence type="ECO:0000256" key="4">
    <source>
        <dbReference type="ARBA" id="ARBA00023235"/>
    </source>
</evidence>
<dbReference type="PANTHER" id="PTHR13710:SF105">
    <property type="entry name" value="ATP-DEPENDENT DNA HELICASE Q1"/>
    <property type="match status" value="1"/>
</dbReference>
<evidence type="ECO:0000313" key="8">
    <source>
        <dbReference type="EMBL" id="GER90602.1"/>
    </source>
</evidence>
<accession>A0A5J4KTU4</accession>
<dbReference type="InterPro" id="IPR011545">
    <property type="entry name" value="DEAD/DEAH_box_helicase_dom"/>
</dbReference>
<dbReference type="SMART" id="SM00487">
    <property type="entry name" value="DEXDc"/>
    <property type="match status" value="1"/>
</dbReference>
<dbReference type="GO" id="GO:0003677">
    <property type="term" value="F:DNA binding"/>
    <property type="evidence" value="ECO:0007669"/>
    <property type="project" value="UniProtKB-KW"/>
</dbReference>
<dbReference type="GO" id="GO:0043138">
    <property type="term" value="F:3'-5' DNA helicase activity"/>
    <property type="evidence" value="ECO:0007669"/>
    <property type="project" value="UniProtKB-EC"/>
</dbReference>
<evidence type="ECO:0000313" key="9">
    <source>
        <dbReference type="Proteomes" id="UP000326912"/>
    </source>
</evidence>
<dbReference type="GO" id="GO:0006281">
    <property type="term" value="P:DNA repair"/>
    <property type="evidence" value="ECO:0007669"/>
    <property type="project" value="TreeGrafter"/>
</dbReference>
<dbReference type="PANTHER" id="PTHR13710">
    <property type="entry name" value="DNA HELICASE RECQ FAMILY MEMBER"/>
    <property type="match status" value="1"/>
</dbReference>
<feature type="domain" description="Helicase ATP-binding" evidence="7">
    <location>
        <begin position="32"/>
        <end position="163"/>
    </location>
</feature>
<evidence type="ECO:0000256" key="1">
    <source>
        <dbReference type="ARBA" id="ARBA00005446"/>
    </source>
</evidence>
<dbReference type="GO" id="GO:0009378">
    <property type="term" value="F:four-way junction helicase activity"/>
    <property type="evidence" value="ECO:0007669"/>
    <property type="project" value="TreeGrafter"/>
</dbReference>
<keyword evidence="2" id="KW-0378">Hydrolase</keyword>
<protein>
    <recommendedName>
        <fullName evidence="6">DNA 3'-5' helicase</fullName>
        <ecNumber evidence="6">5.6.2.4</ecNumber>
    </recommendedName>
</protein>
<evidence type="ECO:0000256" key="2">
    <source>
        <dbReference type="ARBA" id="ARBA00022801"/>
    </source>
</evidence>
<dbReference type="Pfam" id="PF00270">
    <property type="entry name" value="DEAD"/>
    <property type="match status" value="1"/>
</dbReference>
<dbReference type="Proteomes" id="UP000326912">
    <property type="component" value="Unassembled WGS sequence"/>
</dbReference>
<dbReference type="RefSeq" id="WP_198925471.1">
    <property type="nucleotide sequence ID" value="NZ_BKZW01000002.1"/>
</dbReference>
<organism evidence="8 9">
    <name type="scientific">Dictyobacter vulcani</name>
    <dbReference type="NCBI Taxonomy" id="2607529"/>
    <lineage>
        <taxon>Bacteria</taxon>
        <taxon>Bacillati</taxon>
        <taxon>Chloroflexota</taxon>
        <taxon>Ktedonobacteria</taxon>
        <taxon>Ktedonobacterales</taxon>
        <taxon>Dictyobacteraceae</taxon>
        <taxon>Dictyobacter</taxon>
    </lineage>
</organism>